<dbReference type="PANTHER" id="PTHR10746:SF6">
    <property type="entry name" value="LARGE RIBOSOMAL SUBUNIT PROTEIN UL4M"/>
    <property type="match status" value="1"/>
</dbReference>
<evidence type="ECO:0000256" key="6">
    <source>
        <dbReference type="ARBA" id="ARBA00040565"/>
    </source>
</evidence>
<evidence type="ECO:0000256" key="1">
    <source>
        <dbReference type="ARBA" id="ARBA00004173"/>
    </source>
</evidence>
<organism evidence="8 9">
    <name type="scientific">Panagrellus redivivus</name>
    <name type="common">Microworm</name>
    <dbReference type="NCBI Taxonomy" id="6233"/>
    <lineage>
        <taxon>Eukaryota</taxon>
        <taxon>Metazoa</taxon>
        <taxon>Ecdysozoa</taxon>
        <taxon>Nematoda</taxon>
        <taxon>Chromadorea</taxon>
        <taxon>Rhabditida</taxon>
        <taxon>Tylenchina</taxon>
        <taxon>Panagrolaimomorpha</taxon>
        <taxon>Panagrolaimoidea</taxon>
        <taxon>Panagrolaimidae</taxon>
        <taxon>Panagrellus</taxon>
    </lineage>
</organism>
<keyword evidence="4" id="KW-0496">Mitochondrion</keyword>
<dbReference type="GO" id="GO:0003735">
    <property type="term" value="F:structural constituent of ribosome"/>
    <property type="evidence" value="ECO:0007669"/>
    <property type="project" value="InterPro"/>
</dbReference>
<sequence>MIASVFRAPSAIGAVCQFRFASVASPSHRNPFVVTPEAFVTTLSDEAEKNVAITKLEPTIFRATPRLDLLHRNIVWQENYRNLQLTKQLSRAEMPGGGKKPWPQKKTGRHHAGSIRSPHFKYGGFAHGVRGPRTWFYMLPDSIRLKGLCTALTIKHAQNDLVIADSFESLSSDDPLFLHNLADTRNWGYSVLFVDTGSDVATKLVDAVEHIPSFNAIPIYGLNCYSIMKYDTLVLTKAALDELQEKILSQFQRTDSLQKKYKYMDYKPVLLGEGQHEEDPVFPPYV</sequence>
<dbReference type="GO" id="GO:1990904">
    <property type="term" value="C:ribonucleoprotein complex"/>
    <property type="evidence" value="ECO:0007669"/>
    <property type="project" value="UniProtKB-KW"/>
</dbReference>
<protein>
    <recommendedName>
        <fullName evidence="6">Large ribosomal subunit protein uL4m</fullName>
    </recommendedName>
    <alternativeName>
        <fullName evidence="7">39S ribosomal protein L4, mitochondrial</fullName>
    </alternativeName>
</protein>
<evidence type="ECO:0000256" key="5">
    <source>
        <dbReference type="ARBA" id="ARBA00023274"/>
    </source>
</evidence>
<dbReference type="InterPro" id="IPR002136">
    <property type="entry name" value="Ribosomal_uL4"/>
</dbReference>
<dbReference type="Gene3D" id="3.40.1370.10">
    <property type="match status" value="1"/>
</dbReference>
<dbReference type="GO" id="GO:0005743">
    <property type="term" value="C:mitochondrial inner membrane"/>
    <property type="evidence" value="ECO:0007669"/>
    <property type="project" value="UniProtKB-ARBA"/>
</dbReference>
<dbReference type="InterPro" id="IPR023574">
    <property type="entry name" value="Ribosomal_uL4_dom_sf"/>
</dbReference>
<name>A0A7E4W6C4_PANRE</name>
<reference evidence="8" key="1">
    <citation type="journal article" date="2013" name="Genetics">
        <title>The draft genome and transcriptome of Panagrellus redivivus are shaped by the harsh demands of a free-living lifestyle.</title>
        <authorList>
            <person name="Srinivasan J."/>
            <person name="Dillman A.R."/>
            <person name="Macchietto M.G."/>
            <person name="Heikkinen L."/>
            <person name="Lakso M."/>
            <person name="Fracchia K.M."/>
            <person name="Antoshechkin I."/>
            <person name="Mortazavi A."/>
            <person name="Wong G."/>
            <person name="Sternberg P.W."/>
        </authorList>
    </citation>
    <scope>NUCLEOTIDE SEQUENCE [LARGE SCALE GENOMIC DNA]</scope>
    <source>
        <strain evidence="8">MT8872</strain>
    </source>
</reference>
<evidence type="ECO:0000313" key="9">
    <source>
        <dbReference type="WBParaSite" id="Pan_g7130.t1"/>
    </source>
</evidence>
<comment type="subcellular location">
    <subcellularLocation>
        <location evidence="1">Mitochondrion</location>
    </subcellularLocation>
</comment>
<dbReference type="InterPro" id="IPR013005">
    <property type="entry name" value="Ribosomal_uL4-like"/>
</dbReference>
<comment type="similarity">
    <text evidence="2">Belongs to the universal ribosomal protein uL4 family.</text>
</comment>
<keyword evidence="5" id="KW-0687">Ribonucleoprotein</keyword>
<dbReference type="FunFam" id="3.40.1370.10:FF:000005">
    <property type="entry name" value="39S ribosomal protein L4, mitochondrial"/>
    <property type="match status" value="1"/>
</dbReference>
<dbReference type="PANTHER" id="PTHR10746">
    <property type="entry name" value="50S RIBOSOMAL PROTEIN L4"/>
    <property type="match status" value="1"/>
</dbReference>
<dbReference type="SUPFAM" id="SSF52166">
    <property type="entry name" value="Ribosomal protein L4"/>
    <property type="match status" value="1"/>
</dbReference>
<evidence type="ECO:0000256" key="2">
    <source>
        <dbReference type="ARBA" id="ARBA00010528"/>
    </source>
</evidence>
<reference evidence="9" key="2">
    <citation type="submission" date="2020-10" db="UniProtKB">
        <authorList>
            <consortium name="WormBaseParasite"/>
        </authorList>
    </citation>
    <scope>IDENTIFICATION</scope>
</reference>
<accession>A0A7E4W6C4</accession>
<proteinExistence type="inferred from homology"/>
<keyword evidence="8" id="KW-1185">Reference proteome</keyword>
<evidence type="ECO:0000313" key="8">
    <source>
        <dbReference type="Proteomes" id="UP000492821"/>
    </source>
</evidence>
<dbReference type="Proteomes" id="UP000492821">
    <property type="component" value="Unassembled WGS sequence"/>
</dbReference>
<dbReference type="Pfam" id="PF00573">
    <property type="entry name" value="Ribosomal_L4"/>
    <property type="match status" value="1"/>
</dbReference>
<evidence type="ECO:0000256" key="7">
    <source>
        <dbReference type="ARBA" id="ARBA00082711"/>
    </source>
</evidence>
<dbReference type="AlphaFoldDB" id="A0A7E4W6C4"/>
<keyword evidence="3" id="KW-0689">Ribosomal protein</keyword>
<dbReference type="WBParaSite" id="Pan_g7130.t1">
    <property type="protein sequence ID" value="Pan_g7130.t1"/>
    <property type="gene ID" value="Pan_g7130"/>
</dbReference>
<dbReference type="GO" id="GO:0006412">
    <property type="term" value="P:translation"/>
    <property type="evidence" value="ECO:0007669"/>
    <property type="project" value="InterPro"/>
</dbReference>
<evidence type="ECO:0000256" key="3">
    <source>
        <dbReference type="ARBA" id="ARBA00022980"/>
    </source>
</evidence>
<dbReference type="GO" id="GO:0005840">
    <property type="term" value="C:ribosome"/>
    <property type="evidence" value="ECO:0007669"/>
    <property type="project" value="UniProtKB-KW"/>
</dbReference>
<evidence type="ECO:0000256" key="4">
    <source>
        <dbReference type="ARBA" id="ARBA00023128"/>
    </source>
</evidence>